<dbReference type="AlphaFoldDB" id="W6JVL0"/>
<dbReference type="EMBL" id="CAJA01000205">
    <property type="protein sequence ID" value="CCH73498.1"/>
    <property type="molecule type" value="Genomic_DNA"/>
</dbReference>
<evidence type="ECO:0000313" key="2">
    <source>
        <dbReference type="Proteomes" id="UP000035763"/>
    </source>
</evidence>
<gene>
    <name evidence="1" type="ORF">BN11_2830006</name>
</gene>
<keyword evidence="2" id="KW-1185">Reference proteome</keyword>
<dbReference type="Proteomes" id="UP000035763">
    <property type="component" value="Unassembled WGS sequence"/>
</dbReference>
<comment type="caution">
    <text evidence="1">The sequence shown here is derived from an EMBL/GenBank/DDBJ whole genome shotgun (WGS) entry which is preliminary data.</text>
</comment>
<protein>
    <submittedName>
        <fullName evidence="1">Uncharacterized protein</fullName>
    </submittedName>
</protein>
<dbReference type="STRING" id="1193182.BN11_2830006"/>
<name>W6JVL0_9MICO</name>
<proteinExistence type="predicted"/>
<dbReference type="RefSeq" id="WP_157044199.1">
    <property type="nucleotide sequence ID" value="NZ_HG764815.1"/>
</dbReference>
<sequence>MTTRHVADITDPVTGEMTTLTAATESELDQLVDEHLEQHYPTLQSEDPEPAGMG</sequence>
<reference evidence="1 2" key="1">
    <citation type="journal article" date="2013" name="ISME J.">
        <title>A metabolic model for members of the genus Tetrasphaera involved in enhanced biological phosphorus removal.</title>
        <authorList>
            <person name="Kristiansen R."/>
            <person name="Nguyen H.T.T."/>
            <person name="Saunders A.M."/>
            <person name="Nielsen J.L."/>
            <person name="Wimmer R."/>
            <person name="Le V.Q."/>
            <person name="McIlroy S.J."/>
            <person name="Petrovski S."/>
            <person name="Seviour R.J."/>
            <person name="Calteau A."/>
            <person name="Nielsen K.L."/>
            <person name="Nielsen P.H."/>
        </authorList>
    </citation>
    <scope>NUCLEOTIDE SEQUENCE [LARGE SCALE GENOMIC DNA]</scope>
    <source>
        <strain evidence="1 2">Ben110</strain>
    </source>
</reference>
<evidence type="ECO:0000313" key="1">
    <source>
        <dbReference type="EMBL" id="CCH73498.1"/>
    </source>
</evidence>
<accession>W6JVL0</accession>
<organism evidence="1 2">
    <name type="scientific">Nostocoides australiense Ben110</name>
    <dbReference type="NCBI Taxonomy" id="1193182"/>
    <lineage>
        <taxon>Bacteria</taxon>
        <taxon>Bacillati</taxon>
        <taxon>Actinomycetota</taxon>
        <taxon>Actinomycetes</taxon>
        <taxon>Micrococcales</taxon>
        <taxon>Intrasporangiaceae</taxon>
        <taxon>Nostocoides</taxon>
    </lineage>
</organism>